<gene>
    <name evidence="1" type="ORF">ACFPVY_06710</name>
</gene>
<proteinExistence type="predicted"/>
<protein>
    <submittedName>
        <fullName evidence="1">Uncharacterized protein</fullName>
    </submittedName>
</protein>
<evidence type="ECO:0000313" key="1">
    <source>
        <dbReference type="EMBL" id="MFC6096334.1"/>
    </source>
</evidence>
<accession>A0ABW1PM05</accession>
<keyword evidence="2" id="KW-1185">Reference proteome</keyword>
<evidence type="ECO:0000313" key="2">
    <source>
        <dbReference type="Proteomes" id="UP001596287"/>
    </source>
</evidence>
<sequence>MTETEFEQSFQKATKLLFIKTIDYSKEPPVIAIIFSNDIDGIESYKFLQNEFTKDEISIVFRPTENEKMNLSIIDNKNSKVFNIYDLNYSKSELNDFRQNGEFGKYCVFCVSQIIDNQLILSSVVKEKPLMISGLVFSE</sequence>
<comment type="caution">
    <text evidence="1">The sequence shown here is derived from an EMBL/GenBank/DDBJ whole genome shotgun (WGS) entry which is preliminary data.</text>
</comment>
<dbReference type="EMBL" id="JBHSQB010000005">
    <property type="protein sequence ID" value="MFC6096334.1"/>
    <property type="molecule type" value="Genomic_DNA"/>
</dbReference>
<name>A0ABW1PM05_9FLAO</name>
<reference evidence="2" key="1">
    <citation type="journal article" date="2019" name="Int. J. Syst. Evol. Microbiol.">
        <title>The Global Catalogue of Microorganisms (GCM) 10K type strain sequencing project: providing services to taxonomists for standard genome sequencing and annotation.</title>
        <authorList>
            <consortium name="The Broad Institute Genomics Platform"/>
            <consortium name="The Broad Institute Genome Sequencing Center for Infectious Disease"/>
            <person name="Wu L."/>
            <person name="Ma J."/>
        </authorList>
    </citation>
    <scope>NUCLEOTIDE SEQUENCE [LARGE SCALE GENOMIC DNA]</scope>
    <source>
        <strain evidence="2">CCUG 49679</strain>
    </source>
</reference>
<organism evidence="1 2">
    <name type="scientific">Flavobacterium qiangtangense</name>
    <dbReference type="NCBI Taxonomy" id="1442595"/>
    <lineage>
        <taxon>Bacteria</taxon>
        <taxon>Pseudomonadati</taxon>
        <taxon>Bacteroidota</taxon>
        <taxon>Flavobacteriia</taxon>
        <taxon>Flavobacteriales</taxon>
        <taxon>Flavobacteriaceae</taxon>
        <taxon>Flavobacterium</taxon>
    </lineage>
</organism>
<dbReference type="RefSeq" id="WP_379791202.1">
    <property type="nucleotide sequence ID" value="NZ_JBHSQB010000005.1"/>
</dbReference>
<dbReference type="Proteomes" id="UP001596287">
    <property type="component" value="Unassembled WGS sequence"/>
</dbReference>